<protein>
    <recommendedName>
        <fullName evidence="3">GrpB family protein</fullName>
    </recommendedName>
</protein>
<accession>A0A223D5E6</accession>
<gene>
    <name evidence="1" type="ORF">CIG75_18815</name>
</gene>
<reference evidence="1 2" key="1">
    <citation type="journal article" date="2015" name="Int. J. Syst. Evol. Microbiol.">
        <title>Tumebacillus algifaecis sp. nov., isolated from decomposing algal scum.</title>
        <authorList>
            <person name="Wu Y.F."/>
            <person name="Zhang B."/>
            <person name="Xing P."/>
            <person name="Wu Q.L."/>
            <person name="Liu S.J."/>
        </authorList>
    </citation>
    <scope>NUCLEOTIDE SEQUENCE [LARGE SCALE GENOMIC DNA]</scope>
    <source>
        <strain evidence="1 2">THMBR28</strain>
    </source>
</reference>
<evidence type="ECO:0000313" key="2">
    <source>
        <dbReference type="Proteomes" id="UP000214688"/>
    </source>
</evidence>
<dbReference type="AlphaFoldDB" id="A0A223D5E6"/>
<sequence>MERVQFAEQSSFHQAAERLFAEQKARIISLLPAAQVEHVGSTAVPGSLTKGDLDIQVRVAKADFERAVELLSELYPRNEGNLQTDSFCSFQADQLLLPLGVQLTAFGSEYDFFWKFREVMLANPSYVDQYNQLKRHFQGNEMDAYRIAKHEFFQTLMQSLEFQALTE</sequence>
<dbReference type="Gene3D" id="3.30.460.10">
    <property type="entry name" value="Beta Polymerase, domain 2"/>
    <property type="match status" value="1"/>
</dbReference>
<name>A0A223D5E6_9BACL</name>
<dbReference type="PANTHER" id="PTHR34822">
    <property type="entry name" value="GRPB DOMAIN PROTEIN (AFU_ORTHOLOGUE AFUA_1G01530)"/>
    <property type="match status" value="1"/>
</dbReference>
<organism evidence="1 2">
    <name type="scientific">Tumebacillus algifaecis</name>
    <dbReference type="NCBI Taxonomy" id="1214604"/>
    <lineage>
        <taxon>Bacteria</taxon>
        <taxon>Bacillati</taxon>
        <taxon>Bacillota</taxon>
        <taxon>Bacilli</taxon>
        <taxon>Bacillales</taxon>
        <taxon>Alicyclobacillaceae</taxon>
        <taxon>Tumebacillus</taxon>
    </lineage>
</organism>
<evidence type="ECO:0000313" key="1">
    <source>
        <dbReference type="EMBL" id="ASS76791.1"/>
    </source>
</evidence>
<dbReference type="InterPro" id="IPR043519">
    <property type="entry name" value="NT_sf"/>
</dbReference>
<dbReference type="InterPro" id="IPR007344">
    <property type="entry name" value="GrpB/CoaE"/>
</dbReference>
<dbReference type="Proteomes" id="UP000214688">
    <property type="component" value="Chromosome"/>
</dbReference>
<dbReference type="RefSeq" id="WP_094238018.1">
    <property type="nucleotide sequence ID" value="NZ_CP022657.1"/>
</dbReference>
<dbReference type="EMBL" id="CP022657">
    <property type="protein sequence ID" value="ASS76791.1"/>
    <property type="molecule type" value="Genomic_DNA"/>
</dbReference>
<dbReference type="SUPFAM" id="SSF81301">
    <property type="entry name" value="Nucleotidyltransferase"/>
    <property type="match status" value="1"/>
</dbReference>
<dbReference type="OrthoDB" id="9799092at2"/>
<keyword evidence="2" id="KW-1185">Reference proteome</keyword>
<proteinExistence type="predicted"/>
<dbReference type="KEGG" id="tab:CIG75_18815"/>
<evidence type="ECO:0008006" key="3">
    <source>
        <dbReference type="Google" id="ProtNLM"/>
    </source>
</evidence>
<dbReference type="Pfam" id="PF04229">
    <property type="entry name" value="GrpB"/>
    <property type="match status" value="1"/>
</dbReference>
<dbReference type="PANTHER" id="PTHR34822:SF1">
    <property type="entry name" value="GRPB FAMILY PROTEIN"/>
    <property type="match status" value="1"/>
</dbReference>